<name>A0A6J6ZSE1_9ZZZZ</name>
<gene>
    <name evidence="1" type="ORF">UFOPK3001_02216</name>
</gene>
<reference evidence="1" key="1">
    <citation type="submission" date="2020-05" db="EMBL/GenBank/DDBJ databases">
        <authorList>
            <person name="Chiriac C."/>
            <person name="Salcher M."/>
            <person name="Ghai R."/>
            <person name="Kavagutti S V."/>
        </authorList>
    </citation>
    <scope>NUCLEOTIDE SEQUENCE</scope>
</reference>
<sequence length="111" mass="11893">METTTLADFAQAARTLARAARQREHAVPTFRCPPTLPVDRSIRRTRNGAVVAVRVKGRPFVAVAADMIEGIIVTNQLSGPNALRVRGALWAALGFSVAANEAPATTMRRVA</sequence>
<dbReference type="EMBL" id="CAFAAJ010000194">
    <property type="protein sequence ID" value="CAB4821577.1"/>
    <property type="molecule type" value="Genomic_DNA"/>
</dbReference>
<protein>
    <submittedName>
        <fullName evidence="1">Unannotated protein</fullName>
    </submittedName>
</protein>
<accession>A0A6J6ZSE1</accession>
<evidence type="ECO:0000313" key="1">
    <source>
        <dbReference type="EMBL" id="CAB4821577.1"/>
    </source>
</evidence>
<organism evidence="1">
    <name type="scientific">freshwater metagenome</name>
    <dbReference type="NCBI Taxonomy" id="449393"/>
    <lineage>
        <taxon>unclassified sequences</taxon>
        <taxon>metagenomes</taxon>
        <taxon>ecological metagenomes</taxon>
    </lineage>
</organism>
<dbReference type="AlphaFoldDB" id="A0A6J6ZSE1"/>
<proteinExistence type="predicted"/>